<accession>A0ABN2TWW0</accession>
<keyword evidence="1" id="KW-0732">Signal</keyword>
<dbReference type="Proteomes" id="UP001500751">
    <property type="component" value="Unassembled WGS sequence"/>
</dbReference>
<proteinExistence type="predicted"/>
<reference evidence="2 3" key="1">
    <citation type="journal article" date="2019" name="Int. J. Syst. Evol. Microbiol.">
        <title>The Global Catalogue of Microorganisms (GCM) 10K type strain sequencing project: providing services to taxonomists for standard genome sequencing and annotation.</title>
        <authorList>
            <consortium name="The Broad Institute Genomics Platform"/>
            <consortium name="The Broad Institute Genome Sequencing Center for Infectious Disease"/>
            <person name="Wu L."/>
            <person name="Ma J."/>
        </authorList>
    </citation>
    <scope>NUCLEOTIDE SEQUENCE [LARGE SCALE GENOMIC DNA]</scope>
    <source>
        <strain evidence="2 3">JCM 16014</strain>
    </source>
</reference>
<feature type="signal peptide" evidence="1">
    <location>
        <begin position="1"/>
        <end position="30"/>
    </location>
</feature>
<sequence length="181" mass="18457">MHRRHHWRRFGARTVSLVAAAAAGLLLVQAGGAVGAAGAARAAQAGEWTEQHNNGYTAGCGTAEEAEVAAEMLARLGIGDVALFTGPGRTGRGCVVFTGNGQPIGTDFQVAGMTAASVANYTDEPVAVYSDVTDLLDAVVPAGTSADIRPVDVNFASYPVGSTPPPDDRGLNATAVFQFPS</sequence>
<comment type="caution">
    <text evidence="2">The sequence shown here is derived from an EMBL/GenBank/DDBJ whole genome shotgun (WGS) entry which is preliminary data.</text>
</comment>
<protein>
    <recommendedName>
        <fullName evidence="4">Secreted protein</fullName>
    </recommendedName>
</protein>
<dbReference type="EMBL" id="BAAAQN010000009">
    <property type="protein sequence ID" value="GAA2023731.1"/>
    <property type="molecule type" value="Genomic_DNA"/>
</dbReference>
<organism evidence="2 3">
    <name type="scientific">Catenulispora yoronensis</name>
    <dbReference type="NCBI Taxonomy" id="450799"/>
    <lineage>
        <taxon>Bacteria</taxon>
        <taxon>Bacillati</taxon>
        <taxon>Actinomycetota</taxon>
        <taxon>Actinomycetes</taxon>
        <taxon>Catenulisporales</taxon>
        <taxon>Catenulisporaceae</taxon>
        <taxon>Catenulispora</taxon>
    </lineage>
</organism>
<name>A0ABN2TWW0_9ACTN</name>
<keyword evidence="3" id="KW-1185">Reference proteome</keyword>
<evidence type="ECO:0000313" key="3">
    <source>
        <dbReference type="Proteomes" id="UP001500751"/>
    </source>
</evidence>
<feature type="chain" id="PRO_5045277127" description="Secreted protein" evidence="1">
    <location>
        <begin position="31"/>
        <end position="181"/>
    </location>
</feature>
<evidence type="ECO:0000256" key="1">
    <source>
        <dbReference type="SAM" id="SignalP"/>
    </source>
</evidence>
<evidence type="ECO:0000313" key="2">
    <source>
        <dbReference type="EMBL" id="GAA2023731.1"/>
    </source>
</evidence>
<gene>
    <name evidence="2" type="ORF">GCM10009839_21760</name>
</gene>
<evidence type="ECO:0008006" key="4">
    <source>
        <dbReference type="Google" id="ProtNLM"/>
    </source>
</evidence>